<dbReference type="OrthoDB" id="270177at2"/>
<dbReference type="AlphaFoldDB" id="A0A4S3K8A9"/>
<dbReference type="SUPFAM" id="SSF46689">
    <property type="entry name" value="Homeodomain-like"/>
    <property type="match status" value="1"/>
</dbReference>
<feature type="domain" description="HTH tetR-type" evidence="5">
    <location>
        <begin position="6"/>
        <end position="66"/>
    </location>
</feature>
<evidence type="ECO:0000259" key="5">
    <source>
        <dbReference type="PROSITE" id="PS50977"/>
    </source>
</evidence>
<dbReference type="Pfam" id="PF00440">
    <property type="entry name" value="TetR_N"/>
    <property type="match status" value="1"/>
</dbReference>
<keyword evidence="2 4" id="KW-0238">DNA-binding</keyword>
<dbReference type="Proteomes" id="UP000295341">
    <property type="component" value="Unassembled WGS sequence"/>
</dbReference>
<name>A0A4S3K8A9_9GAMM</name>
<organism evidence="6 7">
    <name type="scientific">Panacagrimonas perspica</name>
    <dbReference type="NCBI Taxonomy" id="381431"/>
    <lineage>
        <taxon>Bacteria</taxon>
        <taxon>Pseudomonadati</taxon>
        <taxon>Pseudomonadota</taxon>
        <taxon>Gammaproteobacteria</taxon>
        <taxon>Nevskiales</taxon>
        <taxon>Nevskiaceae</taxon>
        <taxon>Panacagrimonas</taxon>
    </lineage>
</organism>
<dbReference type="InterPro" id="IPR009057">
    <property type="entry name" value="Homeodomain-like_sf"/>
</dbReference>
<gene>
    <name evidence="6" type="ORF">DFR24_3666</name>
</gene>
<dbReference type="InterPro" id="IPR036271">
    <property type="entry name" value="Tet_transcr_reg_TetR-rel_C_sf"/>
</dbReference>
<proteinExistence type="predicted"/>
<dbReference type="Gene3D" id="1.10.357.10">
    <property type="entry name" value="Tetracycline Repressor, domain 2"/>
    <property type="match status" value="1"/>
</dbReference>
<evidence type="ECO:0000256" key="1">
    <source>
        <dbReference type="ARBA" id="ARBA00023015"/>
    </source>
</evidence>
<reference evidence="6 7" key="1">
    <citation type="submission" date="2019-03" db="EMBL/GenBank/DDBJ databases">
        <title>Genomic Encyclopedia of Type Strains, Phase IV (KMG-IV): sequencing the most valuable type-strain genomes for metagenomic binning, comparative biology and taxonomic classification.</title>
        <authorList>
            <person name="Goeker M."/>
        </authorList>
    </citation>
    <scope>NUCLEOTIDE SEQUENCE [LARGE SCALE GENOMIC DNA]</scope>
    <source>
        <strain evidence="6 7">DSM 26377</strain>
    </source>
</reference>
<evidence type="ECO:0000256" key="2">
    <source>
        <dbReference type="ARBA" id="ARBA00023125"/>
    </source>
</evidence>
<sequence length="193" mass="21187">MARTRAFDEQEALDGAMHLFWRRGYGAASLNDLLDATDLSKSSFYETFGNKRDLLLAALKRYDESPMAALIEPLRRPDPGRAQIEQTFRNVVQHALSEEGQRGCFVNNCLCEIGAQDPEIRKAAREVLDSLEGALANAVANGQKNGSVTSQEKPRATARFLVNTLSGINVAAKWKPGKAALDDIVRVALRALD</sequence>
<dbReference type="Pfam" id="PF16925">
    <property type="entry name" value="TetR_C_13"/>
    <property type="match status" value="1"/>
</dbReference>
<evidence type="ECO:0000256" key="4">
    <source>
        <dbReference type="PROSITE-ProRule" id="PRU00335"/>
    </source>
</evidence>
<evidence type="ECO:0000313" key="7">
    <source>
        <dbReference type="Proteomes" id="UP000295341"/>
    </source>
</evidence>
<accession>A0A4S3K8A9</accession>
<dbReference type="Gene3D" id="1.10.10.60">
    <property type="entry name" value="Homeodomain-like"/>
    <property type="match status" value="1"/>
</dbReference>
<dbReference type="GO" id="GO:0003677">
    <property type="term" value="F:DNA binding"/>
    <property type="evidence" value="ECO:0007669"/>
    <property type="project" value="UniProtKB-UniRule"/>
</dbReference>
<keyword evidence="1" id="KW-0805">Transcription regulation</keyword>
<feature type="DNA-binding region" description="H-T-H motif" evidence="4">
    <location>
        <begin position="29"/>
        <end position="48"/>
    </location>
</feature>
<evidence type="ECO:0000256" key="3">
    <source>
        <dbReference type="ARBA" id="ARBA00023163"/>
    </source>
</evidence>
<protein>
    <submittedName>
        <fullName evidence="6">TetR family transcriptional regulator</fullName>
    </submittedName>
</protein>
<evidence type="ECO:0000313" key="6">
    <source>
        <dbReference type="EMBL" id="TDU26637.1"/>
    </source>
</evidence>
<dbReference type="PANTHER" id="PTHR47506">
    <property type="entry name" value="TRANSCRIPTIONAL REGULATORY PROTEIN"/>
    <property type="match status" value="1"/>
</dbReference>
<dbReference type="PANTHER" id="PTHR47506:SF1">
    <property type="entry name" value="HTH-TYPE TRANSCRIPTIONAL REGULATOR YJDC"/>
    <property type="match status" value="1"/>
</dbReference>
<dbReference type="RefSeq" id="WP_133882823.1">
    <property type="nucleotide sequence ID" value="NZ_MWIN01000007.1"/>
</dbReference>
<keyword evidence="7" id="KW-1185">Reference proteome</keyword>
<dbReference type="EMBL" id="SOBT01000010">
    <property type="protein sequence ID" value="TDU26637.1"/>
    <property type="molecule type" value="Genomic_DNA"/>
</dbReference>
<dbReference type="InterPro" id="IPR011075">
    <property type="entry name" value="TetR_C"/>
</dbReference>
<dbReference type="SUPFAM" id="SSF48498">
    <property type="entry name" value="Tetracyclin repressor-like, C-terminal domain"/>
    <property type="match status" value="1"/>
</dbReference>
<dbReference type="PROSITE" id="PS50977">
    <property type="entry name" value="HTH_TETR_2"/>
    <property type="match status" value="1"/>
</dbReference>
<keyword evidence="3" id="KW-0804">Transcription</keyword>
<dbReference type="InterPro" id="IPR001647">
    <property type="entry name" value="HTH_TetR"/>
</dbReference>
<comment type="caution">
    <text evidence="6">The sequence shown here is derived from an EMBL/GenBank/DDBJ whole genome shotgun (WGS) entry which is preliminary data.</text>
</comment>